<organism evidence="2 3">
    <name type="scientific">Thermanaeromonas toyohensis ToBE</name>
    <dbReference type="NCBI Taxonomy" id="698762"/>
    <lineage>
        <taxon>Bacteria</taxon>
        <taxon>Bacillati</taxon>
        <taxon>Bacillota</taxon>
        <taxon>Clostridia</taxon>
        <taxon>Neomoorellales</taxon>
        <taxon>Neomoorellaceae</taxon>
        <taxon>Thermanaeromonas</taxon>
    </lineage>
</organism>
<sequence length="63" mass="7017">MADVRLNGQLQVTRSAEVAQAHRTVPAAAGSGVLQEQPLRVRRVRKARRPEKSRETKKNGVWA</sequence>
<proteinExistence type="predicted"/>
<feature type="region of interest" description="Disordered" evidence="1">
    <location>
        <begin position="27"/>
        <end position="63"/>
    </location>
</feature>
<name>A0A1W1VTU4_9FIRM</name>
<evidence type="ECO:0000313" key="3">
    <source>
        <dbReference type="Proteomes" id="UP000192569"/>
    </source>
</evidence>
<dbReference type="EMBL" id="LT838272">
    <property type="protein sequence ID" value="SMB96650.1"/>
    <property type="molecule type" value="Genomic_DNA"/>
</dbReference>
<keyword evidence="3" id="KW-1185">Reference proteome</keyword>
<feature type="compositionally biased region" description="Basic residues" evidence="1">
    <location>
        <begin position="40"/>
        <end position="49"/>
    </location>
</feature>
<evidence type="ECO:0000256" key="1">
    <source>
        <dbReference type="SAM" id="MobiDB-lite"/>
    </source>
</evidence>
<evidence type="ECO:0000313" key="2">
    <source>
        <dbReference type="EMBL" id="SMB96650.1"/>
    </source>
</evidence>
<reference evidence="2 3" key="1">
    <citation type="submission" date="2017-04" db="EMBL/GenBank/DDBJ databases">
        <authorList>
            <person name="Afonso C.L."/>
            <person name="Miller P.J."/>
            <person name="Scott M.A."/>
            <person name="Spackman E."/>
            <person name="Goraichik I."/>
            <person name="Dimitrov K.M."/>
            <person name="Suarez D.L."/>
            <person name="Swayne D.E."/>
        </authorList>
    </citation>
    <scope>NUCLEOTIDE SEQUENCE [LARGE SCALE GENOMIC DNA]</scope>
    <source>
        <strain evidence="2 3">ToBE</strain>
    </source>
</reference>
<gene>
    <name evidence="2" type="ORF">SAMN00808754_1572</name>
</gene>
<dbReference type="STRING" id="698762.SAMN00808754_1572"/>
<feature type="compositionally biased region" description="Basic and acidic residues" evidence="1">
    <location>
        <begin position="50"/>
        <end position="63"/>
    </location>
</feature>
<dbReference type="AlphaFoldDB" id="A0A1W1VTU4"/>
<accession>A0A1W1VTU4</accession>
<dbReference type="Proteomes" id="UP000192569">
    <property type="component" value="Chromosome I"/>
</dbReference>
<protein>
    <submittedName>
        <fullName evidence="2">Uncharacterized protein</fullName>
    </submittedName>
</protein>